<organism evidence="2 3">
    <name type="scientific">Letharia columbiana</name>
    <dbReference type="NCBI Taxonomy" id="112416"/>
    <lineage>
        <taxon>Eukaryota</taxon>
        <taxon>Fungi</taxon>
        <taxon>Dikarya</taxon>
        <taxon>Ascomycota</taxon>
        <taxon>Pezizomycotina</taxon>
        <taxon>Lecanoromycetes</taxon>
        <taxon>OSLEUM clade</taxon>
        <taxon>Lecanoromycetidae</taxon>
        <taxon>Lecanorales</taxon>
        <taxon>Lecanorineae</taxon>
        <taxon>Parmeliaceae</taxon>
        <taxon>Letharia</taxon>
    </lineage>
</organism>
<protein>
    <submittedName>
        <fullName evidence="2">Uncharacterized protein</fullName>
    </submittedName>
</protein>
<feature type="compositionally biased region" description="Polar residues" evidence="1">
    <location>
        <begin position="74"/>
        <end position="88"/>
    </location>
</feature>
<dbReference type="EMBL" id="JACCJC010000008">
    <property type="protein sequence ID" value="KAF6238797.1"/>
    <property type="molecule type" value="Genomic_DNA"/>
</dbReference>
<keyword evidence="3" id="KW-1185">Reference proteome</keyword>
<gene>
    <name evidence="2" type="ORF">HO173_003304</name>
</gene>
<feature type="region of interest" description="Disordered" evidence="1">
    <location>
        <begin position="69"/>
        <end position="90"/>
    </location>
</feature>
<accession>A0A8H6L7P1</accession>
<dbReference type="GeneID" id="59284972"/>
<reference evidence="2 3" key="1">
    <citation type="journal article" date="2020" name="Genomics">
        <title>Complete, high-quality genomes from long-read metagenomic sequencing of two wolf lichen thalli reveals enigmatic genome architecture.</title>
        <authorList>
            <person name="McKenzie S.K."/>
            <person name="Walston R.F."/>
            <person name="Allen J.L."/>
        </authorList>
    </citation>
    <scope>NUCLEOTIDE SEQUENCE [LARGE SCALE GENOMIC DNA]</scope>
    <source>
        <strain evidence="2">WasteWater2</strain>
    </source>
</reference>
<dbReference type="AlphaFoldDB" id="A0A8H6L7P1"/>
<comment type="caution">
    <text evidence="2">The sequence shown here is derived from an EMBL/GenBank/DDBJ whole genome shotgun (WGS) entry which is preliminary data.</text>
</comment>
<dbReference type="RefSeq" id="XP_037168096.1">
    <property type="nucleotide sequence ID" value="XM_037305231.1"/>
</dbReference>
<evidence type="ECO:0000313" key="2">
    <source>
        <dbReference type="EMBL" id="KAF6238797.1"/>
    </source>
</evidence>
<evidence type="ECO:0000313" key="3">
    <source>
        <dbReference type="Proteomes" id="UP000578531"/>
    </source>
</evidence>
<evidence type="ECO:0000256" key="1">
    <source>
        <dbReference type="SAM" id="MobiDB-lite"/>
    </source>
</evidence>
<name>A0A8H6L7P1_9LECA</name>
<sequence>MDHPKYHQYREDFLNAPDWHYVSSSDEANEEDDLDGLLTPVSMTRHCDISNTSHAPSAHVAHNSLLKRNDRKSSSVNLRQSKPCSSSPRRPITRSYGIDCVSLDYRRKGFVVCRSATKNISMTFERYLRHYVCQMYPEYAIVLTLSGYRASKDEPSSPNRRFYYFLEDPLYTVSTDTTLAGGWKWFRSQRGVARSC</sequence>
<dbReference type="Proteomes" id="UP000578531">
    <property type="component" value="Unassembled WGS sequence"/>
</dbReference>
<proteinExistence type="predicted"/>